<gene>
    <name evidence="18" type="primary">106087212</name>
</gene>
<evidence type="ECO:0000259" key="15">
    <source>
        <dbReference type="Pfam" id="PF00441"/>
    </source>
</evidence>
<comment type="catalytic activity">
    <reaction evidence="11">
        <text>pentanoyl-CoA + oxidized [electron-transfer flavoprotein] + H(+) = (2E)-pentenoyl-CoA + reduced [electron-transfer flavoprotein]</text>
        <dbReference type="Rhea" id="RHEA:43456"/>
        <dbReference type="Rhea" id="RHEA-COMP:10685"/>
        <dbReference type="Rhea" id="RHEA-COMP:10686"/>
        <dbReference type="ChEBI" id="CHEBI:15378"/>
        <dbReference type="ChEBI" id="CHEBI:57389"/>
        <dbReference type="ChEBI" id="CHEBI:57692"/>
        <dbReference type="ChEBI" id="CHEBI:58307"/>
        <dbReference type="ChEBI" id="CHEBI:86160"/>
    </reaction>
    <physiologicalReaction direction="left-to-right" evidence="11">
        <dbReference type="Rhea" id="RHEA:43457"/>
    </physiologicalReaction>
</comment>
<dbReference type="InterPro" id="IPR046373">
    <property type="entry name" value="Acyl-CoA_Oxase/DH_mid-dom_sf"/>
</dbReference>
<keyword evidence="6 14" id="KW-0274">FAD</keyword>
<evidence type="ECO:0000313" key="19">
    <source>
        <dbReference type="Proteomes" id="UP000095300"/>
    </source>
</evidence>
<feature type="domain" description="Acyl-CoA dehydrogenase/oxidase N-terminal" evidence="17">
    <location>
        <begin position="42"/>
        <end position="152"/>
    </location>
</feature>
<dbReference type="Gene3D" id="1.20.140.10">
    <property type="entry name" value="Butyryl-CoA Dehydrogenase, subunit A, domain 3"/>
    <property type="match status" value="1"/>
</dbReference>
<comment type="catalytic activity">
    <reaction evidence="12">
        <text>hexanoyl-CoA + oxidized [electron-transfer flavoprotein] + H(+) = (2E)-hexenoyl-CoA + reduced [electron-transfer flavoprotein]</text>
        <dbReference type="Rhea" id="RHEA:43464"/>
        <dbReference type="Rhea" id="RHEA-COMP:10685"/>
        <dbReference type="Rhea" id="RHEA-COMP:10686"/>
        <dbReference type="ChEBI" id="CHEBI:15378"/>
        <dbReference type="ChEBI" id="CHEBI:57692"/>
        <dbReference type="ChEBI" id="CHEBI:58307"/>
        <dbReference type="ChEBI" id="CHEBI:62077"/>
        <dbReference type="ChEBI" id="CHEBI:62620"/>
    </reaction>
    <physiologicalReaction direction="left-to-right" evidence="12">
        <dbReference type="Rhea" id="RHEA:43465"/>
    </physiologicalReaction>
</comment>
<dbReference type="GO" id="GO:0050660">
    <property type="term" value="F:flavin adenine dinucleotide binding"/>
    <property type="evidence" value="ECO:0007669"/>
    <property type="project" value="InterPro"/>
</dbReference>
<dbReference type="AlphaFoldDB" id="A0A1I8NXB9"/>
<dbReference type="InterPro" id="IPR036250">
    <property type="entry name" value="AcylCo_DH-like_C"/>
</dbReference>
<evidence type="ECO:0000256" key="14">
    <source>
        <dbReference type="RuleBase" id="RU362125"/>
    </source>
</evidence>
<dbReference type="PANTHER" id="PTHR43884:SF12">
    <property type="entry name" value="ISOVALERYL-COA DEHYDROGENASE, MITOCHONDRIAL-RELATED"/>
    <property type="match status" value="1"/>
</dbReference>
<dbReference type="SUPFAM" id="SSF47203">
    <property type="entry name" value="Acyl-CoA dehydrogenase C-terminal domain-like"/>
    <property type="match status" value="1"/>
</dbReference>
<reference evidence="18" key="1">
    <citation type="submission" date="2020-05" db="UniProtKB">
        <authorList>
            <consortium name="EnsemblMetazoa"/>
        </authorList>
    </citation>
    <scope>IDENTIFICATION</scope>
    <source>
        <strain evidence="18">USDA</strain>
    </source>
</reference>
<dbReference type="Proteomes" id="UP000095300">
    <property type="component" value="Unassembled WGS sequence"/>
</dbReference>
<dbReference type="CDD" id="cd01158">
    <property type="entry name" value="SCAD_SBCAD"/>
    <property type="match status" value="1"/>
</dbReference>
<evidence type="ECO:0000313" key="18">
    <source>
        <dbReference type="EnsemblMetazoa" id="SCAU002858-PB"/>
    </source>
</evidence>
<comment type="catalytic activity">
    <reaction evidence="13">
        <text>butanoyl-CoA + oxidized [electron-transfer flavoprotein] + H(+) = (2E)-butenoyl-CoA + reduced [electron-transfer flavoprotein]</text>
        <dbReference type="Rhea" id="RHEA:24004"/>
        <dbReference type="Rhea" id="RHEA-COMP:10685"/>
        <dbReference type="Rhea" id="RHEA-COMP:10686"/>
        <dbReference type="ChEBI" id="CHEBI:15378"/>
        <dbReference type="ChEBI" id="CHEBI:57332"/>
        <dbReference type="ChEBI" id="CHEBI:57371"/>
        <dbReference type="ChEBI" id="CHEBI:57692"/>
        <dbReference type="ChEBI" id="CHEBI:58307"/>
        <dbReference type="EC" id="1.3.8.1"/>
    </reaction>
    <physiologicalReaction direction="left-to-right" evidence="13">
        <dbReference type="Rhea" id="RHEA:24005"/>
    </physiologicalReaction>
</comment>
<dbReference type="InterPro" id="IPR006089">
    <property type="entry name" value="Acyl-CoA_DH_CS"/>
</dbReference>
<evidence type="ECO:0000259" key="17">
    <source>
        <dbReference type="Pfam" id="PF02771"/>
    </source>
</evidence>
<dbReference type="InterPro" id="IPR013786">
    <property type="entry name" value="AcylCoA_DH/ox_N"/>
</dbReference>
<dbReference type="Pfam" id="PF02771">
    <property type="entry name" value="Acyl-CoA_dh_N"/>
    <property type="match status" value="1"/>
</dbReference>
<dbReference type="GO" id="GO:0033539">
    <property type="term" value="P:fatty acid beta-oxidation using acyl-CoA dehydrogenase"/>
    <property type="evidence" value="ECO:0007669"/>
    <property type="project" value="TreeGrafter"/>
</dbReference>
<dbReference type="FunFam" id="1.10.540.10:FF:000002">
    <property type="entry name" value="Acyl-CoA dehydrogenase FadE19"/>
    <property type="match status" value="1"/>
</dbReference>
<evidence type="ECO:0000256" key="1">
    <source>
        <dbReference type="ARBA" id="ARBA00001974"/>
    </source>
</evidence>
<dbReference type="FunFam" id="2.40.110.10:FF:000001">
    <property type="entry name" value="Acyl-CoA dehydrogenase, mitochondrial"/>
    <property type="match status" value="1"/>
</dbReference>
<comment type="cofactor">
    <cofactor evidence="1 14">
        <name>FAD</name>
        <dbReference type="ChEBI" id="CHEBI:57692"/>
    </cofactor>
</comment>
<name>A0A1I8NXB9_STOCA</name>
<dbReference type="GO" id="GO:0005739">
    <property type="term" value="C:mitochondrion"/>
    <property type="evidence" value="ECO:0007669"/>
    <property type="project" value="TreeGrafter"/>
</dbReference>
<dbReference type="KEGG" id="scac:106087212"/>
<dbReference type="InterPro" id="IPR037069">
    <property type="entry name" value="AcylCoA_DH/ox_N_sf"/>
</dbReference>
<evidence type="ECO:0000256" key="4">
    <source>
        <dbReference type="ARBA" id="ARBA00012046"/>
    </source>
</evidence>
<evidence type="ECO:0000259" key="16">
    <source>
        <dbReference type="Pfam" id="PF02770"/>
    </source>
</evidence>
<dbReference type="Pfam" id="PF00441">
    <property type="entry name" value="Acyl-CoA_dh_1"/>
    <property type="match status" value="1"/>
</dbReference>
<evidence type="ECO:0000256" key="5">
    <source>
        <dbReference type="ARBA" id="ARBA00022630"/>
    </source>
</evidence>
<comment type="pathway">
    <text evidence="2">Lipid metabolism; mitochondrial fatty acid beta-oxidation.</text>
</comment>
<dbReference type="SUPFAM" id="SSF56645">
    <property type="entry name" value="Acyl-CoA dehydrogenase NM domain-like"/>
    <property type="match status" value="1"/>
</dbReference>
<feature type="domain" description="Acyl-CoA dehydrogenase/oxidase C-terminal" evidence="15">
    <location>
        <begin position="264"/>
        <end position="411"/>
    </location>
</feature>
<dbReference type="PROSITE" id="PS00073">
    <property type="entry name" value="ACYL_COA_DH_2"/>
    <property type="match status" value="1"/>
</dbReference>
<organism evidence="18 19">
    <name type="scientific">Stomoxys calcitrans</name>
    <name type="common">Stable fly</name>
    <name type="synonym">Conops calcitrans</name>
    <dbReference type="NCBI Taxonomy" id="35570"/>
    <lineage>
        <taxon>Eukaryota</taxon>
        <taxon>Metazoa</taxon>
        <taxon>Ecdysozoa</taxon>
        <taxon>Arthropoda</taxon>
        <taxon>Hexapoda</taxon>
        <taxon>Insecta</taxon>
        <taxon>Pterygota</taxon>
        <taxon>Neoptera</taxon>
        <taxon>Endopterygota</taxon>
        <taxon>Diptera</taxon>
        <taxon>Brachycera</taxon>
        <taxon>Muscomorpha</taxon>
        <taxon>Muscoidea</taxon>
        <taxon>Muscidae</taxon>
        <taxon>Stomoxys</taxon>
    </lineage>
</organism>
<evidence type="ECO:0000256" key="10">
    <source>
        <dbReference type="ARBA" id="ARBA00045387"/>
    </source>
</evidence>
<evidence type="ECO:0000256" key="12">
    <source>
        <dbReference type="ARBA" id="ARBA00049192"/>
    </source>
</evidence>
<evidence type="ECO:0000256" key="7">
    <source>
        <dbReference type="ARBA" id="ARBA00023002"/>
    </source>
</evidence>
<dbReference type="InterPro" id="IPR009075">
    <property type="entry name" value="AcylCo_DH/oxidase_C"/>
</dbReference>
<evidence type="ECO:0000256" key="3">
    <source>
        <dbReference type="ARBA" id="ARBA00009347"/>
    </source>
</evidence>
<proteinExistence type="inferred from homology"/>
<evidence type="ECO:0000256" key="6">
    <source>
        <dbReference type="ARBA" id="ARBA00022827"/>
    </source>
</evidence>
<dbReference type="PANTHER" id="PTHR43884">
    <property type="entry name" value="ACYL-COA DEHYDROGENASE"/>
    <property type="match status" value="1"/>
</dbReference>
<dbReference type="STRING" id="35570.A0A1I8NXB9"/>
<evidence type="ECO:0000256" key="13">
    <source>
        <dbReference type="ARBA" id="ARBA00050758"/>
    </source>
</evidence>
<dbReference type="OrthoDB" id="10254877at2759"/>
<keyword evidence="7 14" id="KW-0560">Oxidoreductase</keyword>
<comment type="function">
    <text evidence="10">Short-chain specific acyl-CoA dehydrogenase is one of the acyl-CoA dehydrogenases that catalyze the first step of mitochondrial fatty acid beta-oxidation, an aerobic process breaking down fatty acids into acetyl-CoA and allowing the production of energy from fats. The first step of fatty acid beta-oxidation consists in the removal of one hydrogen from C-2 and C-3 of the straight-chain fatty acyl-CoA thioester, resulting in the formation of trans-2-enoyl-CoA. Among the different mitochondrial acyl-CoA dehydrogenases, short-chain specific acyl-CoA dehydrogenase acts specifically on acyl-CoAs with saturated 4 to 6 carbons long primary chains.</text>
</comment>
<accession>A0A1I8NXB9</accession>
<dbReference type="FunFam" id="1.20.140.10:FF:000004">
    <property type="entry name" value="Acyl-CoA dehydrogenase FadE25"/>
    <property type="match status" value="1"/>
</dbReference>
<dbReference type="GO" id="GO:0016937">
    <property type="term" value="F:short-chain fatty acyl-CoA dehydrogenase activity"/>
    <property type="evidence" value="ECO:0007669"/>
    <property type="project" value="UniProtKB-EC"/>
</dbReference>
<sequence>MSRILRSSIKQLGEIKKGLQLQRSHNQLHTTRNIACISALPETHQMLQKTCRDFSNTELVPNAGKFDREKLYPDEQIKKMGELGVMAIAIPEEYGGPGLDYMAYAIAMEEICRGSASAGLIMAVNNLYLGAILAFGNEQQKKEFILPYTTGENIACFALSEPANGSDAGAASTTAVKKGDHFILNGTKCWITNGYQAKIGLVFATTDKSLKHKGITAFIVPMDTEGISLGKKEDKLGMRGSTTCQVIFEDCLVPKQNVLGQPGYGFKIAMKSLDGGRIGVAGQALGIAQASLELAVDYSQKRMAFGKPISKLQAIQQKIADMAIKIESARLLAWRAAWLKDNHHPFTKEASMAKLAASEAATWCSHQCIQILGGMGYVSDMPAERYYRDARVTEIYEGTSEIQRLVISSAILKEYVV</sequence>
<protein>
    <recommendedName>
        <fullName evidence="9">Short-chain specific acyl-CoA dehydrogenase, mitochondrial</fullName>
        <ecNumber evidence="4">1.3.8.1</ecNumber>
    </recommendedName>
    <alternativeName>
        <fullName evidence="8">Butyryl-CoA dehydrogenase</fullName>
    </alternativeName>
</protein>
<dbReference type="Gene3D" id="1.10.540.10">
    <property type="entry name" value="Acyl-CoA dehydrogenase/oxidase, N-terminal domain"/>
    <property type="match status" value="1"/>
</dbReference>
<evidence type="ECO:0000256" key="8">
    <source>
        <dbReference type="ARBA" id="ARBA00031895"/>
    </source>
</evidence>
<evidence type="ECO:0000256" key="2">
    <source>
        <dbReference type="ARBA" id="ARBA00005198"/>
    </source>
</evidence>
<comment type="similarity">
    <text evidence="3 14">Belongs to the acyl-CoA dehydrogenase family.</text>
</comment>
<dbReference type="InterPro" id="IPR009100">
    <property type="entry name" value="AcylCoA_DH/oxidase_NM_dom_sf"/>
</dbReference>
<evidence type="ECO:0000256" key="9">
    <source>
        <dbReference type="ARBA" id="ARBA00044204"/>
    </source>
</evidence>
<dbReference type="Gene3D" id="2.40.110.10">
    <property type="entry name" value="Butyryl-CoA Dehydrogenase, subunit A, domain 2"/>
    <property type="match status" value="1"/>
</dbReference>
<keyword evidence="5 14" id="KW-0285">Flavoprotein</keyword>
<keyword evidence="19" id="KW-1185">Reference proteome</keyword>
<evidence type="ECO:0000256" key="11">
    <source>
        <dbReference type="ARBA" id="ARBA00048499"/>
    </source>
</evidence>
<dbReference type="InterPro" id="IPR006091">
    <property type="entry name" value="Acyl-CoA_Oxase/DH_mid-dom"/>
</dbReference>
<dbReference type="EC" id="1.3.8.1" evidence="4"/>
<dbReference type="Pfam" id="PF02770">
    <property type="entry name" value="Acyl-CoA_dh_M"/>
    <property type="match status" value="1"/>
</dbReference>
<dbReference type="VEuPathDB" id="VectorBase:SCAU002858"/>
<feature type="domain" description="Acyl-CoA oxidase/dehydrogenase middle" evidence="16">
    <location>
        <begin position="156"/>
        <end position="251"/>
    </location>
</feature>
<dbReference type="GO" id="GO:0046359">
    <property type="term" value="P:butyrate catabolic process"/>
    <property type="evidence" value="ECO:0007669"/>
    <property type="project" value="TreeGrafter"/>
</dbReference>
<dbReference type="PROSITE" id="PS00072">
    <property type="entry name" value="ACYL_COA_DH_1"/>
    <property type="match status" value="1"/>
</dbReference>
<dbReference type="EnsemblMetazoa" id="SCAU002858-RB">
    <property type="protein sequence ID" value="SCAU002858-PB"/>
    <property type="gene ID" value="SCAU002858"/>
</dbReference>